<sequence>MRVKQTLVDARRFVARMQKLKSRDRLRHSAGASRRYSVEVGGGGWAARHHARCTTENPESHTFRGVMRQLTTPVSSLCDIVLSSVSFKGGLKWHSGDGFGSVADGPRRAPQVAARDPARDRRAGTRTR</sequence>
<proteinExistence type="predicted"/>
<protein>
    <submittedName>
        <fullName evidence="2">Uncharacterized protein</fullName>
    </submittedName>
</protein>
<evidence type="ECO:0000313" key="2">
    <source>
        <dbReference type="EMBL" id="GBO99085.1"/>
    </source>
</evidence>
<accession>A0A4C1SB70</accession>
<feature type="region of interest" description="Disordered" evidence="1">
    <location>
        <begin position="98"/>
        <end position="128"/>
    </location>
</feature>
<reference evidence="2 3" key="1">
    <citation type="journal article" date="2019" name="Commun. Biol.">
        <title>The bagworm genome reveals a unique fibroin gene that provides high tensile strength.</title>
        <authorList>
            <person name="Kono N."/>
            <person name="Nakamura H."/>
            <person name="Ohtoshi R."/>
            <person name="Tomita M."/>
            <person name="Numata K."/>
            <person name="Arakawa K."/>
        </authorList>
    </citation>
    <scope>NUCLEOTIDE SEQUENCE [LARGE SCALE GENOMIC DNA]</scope>
</reference>
<name>A0A4C1SB70_EUMVA</name>
<evidence type="ECO:0000313" key="3">
    <source>
        <dbReference type="Proteomes" id="UP000299102"/>
    </source>
</evidence>
<feature type="compositionally biased region" description="Basic and acidic residues" evidence="1">
    <location>
        <begin position="116"/>
        <end position="128"/>
    </location>
</feature>
<dbReference type="AlphaFoldDB" id="A0A4C1SB70"/>
<evidence type="ECO:0000256" key="1">
    <source>
        <dbReference type="SAM" id="MobiDB-lite"/>
    </source>
</evidence>
<comment type="caution">
    <text evidence="2">The sequence shown here is derived from an EMBL/GenBank/DDBJ whole genome shotgun (WGS) entry which is preliminary data.</text>
</comment>
<organism evidence="2 3">
    <name type="scientific">Eumeta variegata</name>
    <name type="common">Bagworm moth</name>
    <name type="synonym">Eumeta japonica</name>
    <dbReference type="NCBI Taxonomy" id="151549"/>
    <lineage>
        <taxon>Eukaryota</taxon>
        <taxon>Metazoa</taxon>
        <taxon>Ecdysozoa</taxon>
        <taxon>Arthropoda</taxon>
        <taxon>Hexapoda</taxon>
        <taxon>Insecta</taxon>
        <taxon>Pterygota</taxon>
        <taxon>Neoptera</taxon>
        <taxon>Endopterygota</taxon>
        <taxon>Lepidoptera</taxon>
        <taxon>Glossata</taxon>
        <taxon>Ditrysia</taxon>
        <taxon>Tineoidea</taxon>
        <taxon>Psychidae</taxon>
        <taxon>Oiketicinae</taxon>
        <taxon>Eumeta</taxon>
    </lineage>
</organism>
<keyword evidence="3" id="KW-1185">Reference proteome</keyword>
<dbReference type="EMBL" id="BGZK01000002">
    <property type="protein sequence ID" value="GBO99085.1"/>
    <property type="molecule type" value="Genomic_DNA"/>
</dbReference>
<gene>
    <name evidence="2" type="ORF">EVAR_426_1</name>
</gene>
<dbReference type="Proteomes" id="UP000299102">
    <property type="component" value="Unassembled WGS sequence"/>
</dbReference>